<dbReference type="PRINTS" id="PR00455">
    <property type="entry name" value="HTHTETR"/>
</dbReference>
<dbReference type="AlphaFoldDB" id="E2SFY7"/>
<dbReference type="OrthoDB" id="5242390at2"/>
<dbReference type="eggNOG" id="COG1309">
    <property type="taxonomic scope" value="Bacteria"/>
</dbReference>
<feature type="DNA-binding region" description="H-T-H motif" evidence="2">
    <location>
        <begin position="41"/>
        <end position="60"/>
    </location>
</feature>
<dbReference type="EMBL" id="ACLF03000015">
    <property type="protein sequence ID" value="EFQ81934.1"/>
    <property type="molecule type" value="Genomic_DNA"/>
</dbReference>
<dbReference type="PROSITE" id="PS50977">
    <property type="entry name" value="HTH_TETR_2"/>
    <property type="match status" value="1"/>
</dbReference>
<reference evidence="4" key="1">
    <citation type="submission" date="2010-08" db="EMBL/GenBank/DDBJ databases">
        <authorList>
            <person name="Muzny D."/>
            <person name="Qin X."/>
            <person name="Buhay C."/>
            <person name="Dugan-Rocha S."/>
            <person name="Ding Y."/>
            <person name="Chen G."/>
            <person name="Hawes A."/>
            <person name="Holder M."/>
            <person name="Jhangiani S."/>
            <person name="Johnson A."/>
            <person name="Khan Z."/>
            <person name="Li Z."/>
            <person name="Liu W."/>
            <person name="Liu X."/>
            <person name="Perez L."/>
            <person name="Shen H."/>
            <person name="Wang Q."/>
            <person name="Watt J."/>
            <person name="Xi L."/>
            <person name="Xin Y."/>
            <person name="Zhou J."/>
            <person name="Deng J."/>
            <person name="Jiang H."/>
            <person name="Liu Y."/>
            <person name="Qu J."/>
            <person name="Song X.-Z."/>
            <person name="Zhang L."/>
            <person name="Villasana D."/>
            <person name="Johnson A."/>
            <person name="Liu J."/>
            <person name="Liyanage D."/>
            <person name="Lorensuhewa L."/>
            <person name="Robinson T."/>
            <person name="Song A."/>
            <person name="Song B.-B."/>
            <person name="Dinh H."/>
            <person name="Thornton R."/>
            <person name="Coyle M."/>
            <person name="Francisco L."/>
            <person name="Jackson L."/>
            <person name="Javaid M."/>
            <person name="Korchina V."/>
            <person name="Kovar C."/>
            <person name="Mata R."/>
            <person name="Mathew T."/>
            <person name="Ngo R."/>
            <person name="Nguyen L."/>
            <person name="Nguyen N."/>
            <person name="Okwuonu G."/>
            <person name="Ongeri F."/>
            <person name="Pham C."/>
            <person name="Simmons D."/>
            <person name="Wilczek-Boney K."/>
            <person name="Hale W."/>
            <person name="Jakkamsetti A."/>
            <person name="Pham P."/>
            <person name="Ruth R."/>
            <person name="San Lucas F."/>
            <person name="Warren J."/>
            <person name="Zhang J."/>
            <person name="Zhao Z."/>
            <person name="Zhou C."/>
            <person name="Zhu D."/>
            <person name="Lee S."/>
            <person name="Bess C."/>
            <person name="Blankenburg K."/>
            <person name="Forbes L."/>
            <person name="Fu Q."/>
            <person name="Gubbala S."/>
            <person name="Hirani K."/>
            <person name="Jayaseelan J.C."/>
            <person name="Lara F."/>
            <person name="Munidasa M."/>
            <person name="Palculict T."/>
            <person name="Patil S."/>
            <person name="Pu L.-L."/>
            <person name="Saada N."/>
            <person name="Tang L."/>
            <person name="Weissenberger G."/>
            <person name="Zhu Y."/>
            <person name="Hemphill L."/>
            <person name="Shang Y."/>
            <person name="Youmans B."/>
            <person name="Ayvaz T."/>
            <person name="Ross M."/>
            <person name="Santibanez J."/>
            <person name="Aqrawi P."/>
            <person name="Gross S."/>
            <person name="Joshi V."/>
            <person name="Fowler G."/>
            <person name="Nazareth L."/>
            <person name="Reid J."/>
            <person name="Worley K."/>
            <person name="Petrosino J."/>
            <person name="Highlander S."/>
            <person name="Gibbs R."/>
        </authorList>
    </citation>
    <scope>NUCLEOTIDE SEQUENCE [LARGE SCALE GENOMIC DNA]</scope>
    <source>
        <strain evidence="4">DSM 15272</strain>
    </source>
</reference>
<dbReference type="InterPro" id="IPR001647">
    <property type="entry name" value="HTH_TetR"/>
</dbReference>
<evidence type="ECO:0000313" key="4">
    <source>
        <dbReference type="EMBL" id="EFQ81934.1"/>
    </source>
</evidence>
<keyword evidence="1 2" id="KW-0238">DNA-binding</keyword>
<protein>
    <submittedName>
        <fullName evidence="4">Transcriptional regulator, TetR family</fullName>
    </submittedName>
</protein>
<gene>
    <name evidence="4" type="ORF">HMPREF0063_12946</name>
</gene>
<keyword evidence="5" id="KW-1185">Reference proteome</keyword>
<dbReference type="SUPFAM" id="SSF46689">
    <property type="entry name" value="Homeodomain-like"/>
    <property type="match status" value="1"/>
</dbReference>
<dbReference type="Pfam" id="PF00440">
    <property type="entry name" value="TetR_N"/>
    <property type="match status" value="1"/>
</dbReference>
<name>E2SFY7_9ACTN</name>
<dbReference type="InterPro" id="IPR023772">
    <property type="entry name" value="DNA-bd_HTH_TetR-type_CS"/>
</dbReference>
<evidence type="ECO:0000259" key="3">
    <source>
        <dbReference type="PROSITE" id="PS50977"/>
    </source>
</evidence>
<dbReference type="HOGENOM" id="CLU_069356_46_0_11"/>
<comment type="caution">
    <text evidence="4">The sequence shown here is derived from an EMBL/GenBank/DDBJ whole genome shotgun (WGS) entry which is preliminary data.</text>
</comment>
<dbReference type="PROSITE" id="PS01081">
    <property type="entry name" value="HTH_TETR_1"/>
    <property type="match status" value="1"/>
</dbReference>
<sequence>MVAPTPPVRKAPQQERSRLMVEKILTAGREVLLRDGYDAASTNKVAKQAGISPGSLYQYFADKDAVVDAVVAKYADELSDRVAASLTDQLGGPDDSLIHATLHALLDALEENEAFLRVFVDELPRTRNHERLAGVEQRVSDLMAAYLAARRGDVRDVPPSRAAWIVVRAIEQLTVRYVLDRPPMSRDELVAEVDAMVTAYLQS</sequence>
<proteinExistence type="predicted"/>
<organism evidence="4 5">
    <name type="scientific">Aeromicrobium marinum DSM 15272</name>
    <dbReference type="NCBI Taxonomy" id="585531"/>
    <lineage>
        <taxon>Bacteria</taxon>
        <taxon>Bacillati</taxon>
        <taxon>Actinomycetota</taxon>
        <taxon>Actinomycetes</taxon>
        <taxon>Propionibacteriales</taxon>
        <taxon>Nocardioidaceae</taxon>
        <taxon>Aeromicrobium</taxon>
    </lineage>
</organism>
<dbReference type="RefSeq" id="WP_007078533.1">
    <property type="nucleotide sequence ID" value="NZ_CM001024.1"/>
</dbReference>
<dbReference type="Pfam" id="PF17918">
    <property type="entry name" value="TetR_C_15"/>
    <property type="match status" value="1"/>
</dbReference>
<evidence type="ECO:0000313" key="5">
    <source>
        <dbReference type="Proteomes" id="UP000003111"/>
    </source>
</evidence>
<dbReference type="InterPro" id="IPR009057">
    <property type="entry name" value="Homeodomain-like_sf"/>
</dbReference>
<dbReference type="InterPro" id="IPR050109">
    <property type="entry name" value="HTH-type_TetR-like_transc_reg"/>
</dbReference>
<evidence type="ECO:0000256" key="2">
    <source>
        <dbReference type="PROSITE-ProRule" id="PRU00335"/>
    </source>
</evidence>
<dbReference type="GO" id="GO:0000976">
    <property type="term" value="F:transcription cis-regulatory region binding"/>
    <property type="evidence" value="ECO:0007669"/>
    <property type="project" value="TreeGrafter"/>
</dbReference>
<dbReference type="STRING" id="585531.HMPREF0063_12946"/>
<feature type="domain" description="HTH tetR-type" evidence="3">
    <location>
        <begin position="18"/>
        <end position="78"/>
    </location>
</feature>
<dbReference type="Gene3D" id="1.10.357.10">
    <property type="entry name" value="Tetracycline Repressor, domain 2"/>
    <property type="match status" value="1"/>
</dbReference>
<evidence type="ECO:0000256" key="1">
    <source>
        <dbReference type="ARBA" id="ARBA00023125"/>
    </source>
</evidence>
<dbReference type="PANTHER" id="PTHR30055:SF223">
    <property type="entry name" value="HTH-TYPE TRANSCRIPTIONAL REGULATOR UIDR"/>
    <property type="match status" value="1"/>
</dbReference>
<dbReference type="PANTHER" id="PTHR30055">
    <property type="entry name" value="HTH-TYPE TRANSCRIPTIONAL REGULATOR RUTR"/>
    <property type="match status" value="1"/>
</dbReference>
<accession>E2SFY7</accession>
<dbReference type="InterPro" id="IPR041669">
    <property type="entry name" value="TetR_C_15"/>
</dbReference>
<dbReference type="Proteomes" id="UP000003111">
    <property type="component" value="Unassembled WGS sequence"/>
</dbReference>
<dbReference type="InterPro" id="IPR036271">
    <property type="entry name" value="Tet_transcr_reg_TetR-rel_C_sf"/>
</dbReference>
<dbReference type="SUPFAM" id="SSF48498">
    <property type="entry name" value="Tetracyclin repressor-like, C-terminal domain"/>
    <property type="match status" value="1"/>
</dbReference>
<dbReference type="GO" id="GO:0003700">
    <property type="term" value="F:DNA-binding transcription factor activity"/>
    <property type="evidence" value="ECO:0007669"/>
    <property type="project" value="TreeGrafter"/>
</dbReference>